<reference evidence="2 3" key="1">
    <citation type="submission" date="2024-10" db="EMBL/GenBank/DDBJ databases">
        <title>Updated reference genomes for cyclostephanoid diatoms.</title>
        <authorList>
            <person name="Roberts W.R."/>
            <person name="Alverson A.J."/>
        </authorList>
    </citation>
    <scope>NUCLEOTIDE SEQUENCE [LARGE SCALE GENOMIC DNA]</scope>
    <source>
        <strain evidence="2 3">AJA010-31</strain>
    </source>
</reference>
<name>A0ABD3NLQ0_9STRA</name>
<evidence type="ECO:0000313" key="2">
    <source>
        <dbReference type="EMBL" id="KAL3776697.1"/>
    </source>
</evidence>
<accession>A0ABD3NLQ0</accession>
<feature type="region of interest" description="Disordered" evidence="1">
    <location>
        <begin position="57"/>
        <end position="111"/>
    </location>
</feature>
<evidence type="ECO:0000313" key="3">
    <source>
        <dbReference type="Proteomes" id="UP001530400"/>
    </source>
</evidence>
<keyword evidence="3" id="KW-1185">Reference proteome</keyword>
<evidence type="ECO:0008006" key="4">
    <source>
        <dbReference type="Google" id="ProtNLM"/>
    </source>
</evidence>
<protein>
    <recommendedName>
        <fullName evidence="4">Peroxisomal membrane protein PEX16</fullName>
    </recommendedName>
</protein>
<evidence type="ECO:0000256" key="1">
    <source>
        <dbReference type="SAM" id="MobiDB-lite"/>
    </source>
</evidence>
<organism evidence="2 3">
    <name type="scientific">Cyclotella atomus</name>
    <dbReference type="NCBI Taxonomy" id="382360"/>
    <lineage>
        <taxon>Eukaryota</taxon>
        <taxon>Sar</taxon>
        <taxon>Stramenopiles</taxon>
        <taxon>Ochrophyta</taxon>
        <taxon>Bacillariophyta</taxon>
        <taxon>Coscinodiscophyceae</taxon>
        <taxon>Thalassiosirophycidae</taxon>
        <taxon>Stephanodiscales</taxon>
        <taxon>Stephanodiscaceae</taxon>
        <taxon>Cyclotella</taxon>
    </lineage>
</organism>
<sequence length="481" mass="54243">MYTNRHDRRRRRRAPHQSPFSTAATVATAAALAYGAYKLGSYIWNSYQDHSDIESEEEADEYKYENSRGRNINGTEPRSNYRSRRSRGDWSETNHRRRSHRPSPGEGYVHHNEFRSSGVASISEDEERPTVSSLVRNARMARCRTEISRAMMDFLPTLKRAVAKQTDVTGETEELKRLRVARREGDATEEGRGRERKLWNDIKNKSVTRLVTTAYAHTIVLLVLTVQVNLLGGRLLREDGGDGEAASEETDSFDRFRASHQLVLAKTYEHIFATGIPFLVEVVSKVVEIVVQDWDVLGSVDNGGKKDVVSMQDISFWVEQIRDEVEQRSHKGVSVATVLAQFIIPDESENNQVGSSGDEITDDLARFILDETYDLVESPTFANSERACLDSTFSHLQSNGYGKLFSGPRNDEEIPLAAAITHLQKTTVSTFYKPPSRKDEIESWGGVFGMMEEPLPSDANVYIPILERLGAVLQLSNVCFD</sequence>
<comment type="caution">
    <text evidence="2">The sequence shown here is derived from an EMBL/GenBank/DDBJ whole genome shotgun (WGS) entry which is preliminary data.</text>
</comment>
<dbReference type="EMBL" id="JALLPJ020001086">
    <property type="protein sequence ID" value="KAL3776697.1"/>
    <property type="molecule type" value="Genomic_DNA"/>
</dbReference>
<feature type="compositionally biased region" description="Basic residues" evidence="1">
    <location>
        <begin position="1"/>
        <end position="15"/>
    </location>
</feature>
<gene>
    <name evidence="2" type="ORF">ACHAWO_003110</name>
</gene>
<dbReference type="AlphaFoldDB" id="A0ABD3NLQ0"/>
<feature type="compositionally biased region" description="Polar residues" evidence="1">
    <location>
        <begin position="69"/>
        <end position="80"/>
    </location>
</feature>
<dbReference type="Proteomes" id="UP001530400">
    <property type="component" value="Unassembled WGS sequence"/>
</dbReference>
<proteinExistence type="predicted"/>
<feature type="region of interest" description="Disordered" evidence="1">
    <location>
        <begin position="1"/>
        <end position="21"/>
    </location>
</feature>
<dbReference type="PANTHER" id="PTHR28080:SF1">
    <property type="entry name" value="PEROXISOMAL BIOGENESIS FACTOR 3"/>
    <property type="match status" value="1"/>
</dbReference>
<dbReference type="InterPro" id="IPR006966">
    <property type="entry name" value="Peroxin-3"/>
</dbReference>
<dbReference type="PANTHER" id="PTHR28080">
    <property type="entry name" value="PEROXISOMAL BIOGENESIS FACTOR 3"/>
    <property type="match status" value="1"/>
</dbReference>
<dbReference type="Pfam" id="PF04882">
    <property type="entry name" value="Peroxin-3"/>
    <property type="match status" value="2"/>
</dbReference>